<reference evidence="3 4" key="1">
    <citation type="submission" date="2011-06" db="EMBL/GenBank/DDBJ databases">
        <title>The draft genome of Thiocapsa marina 5811.</title>
        <authorList>
            <consortium name="US DOE Joint Genome Institute (JGI-PGF)"/>
            <person name="Lucas S."/>
            <person name="Han J."/>
            <person name="Cheng J.-F."/>
            <person name="Goodwin L."/>
            <person name="Pitluck S."/>
            <person name="Peters L."/>
            <person name="Land M.L."/>
            <person name="Hauser L."/>
            <person name="Vogl K."/>
            <person name="Liu Z."/>
            <person name="Imhoff J."/>
            <person name="Thiel V."/>
            <person name="Frigaard N.-U."/>
            <person name="Bryant D."/>
            <person name="Woyke T.J."/>
        </authorList>
    </citation>
    <scope>NUCLEOTIDE SEQUENCE [LARGE SCALE GENOMIC DNA]</scope>
    <source>
        <strain evidence="3 4">5811</strain>
    </source>
</reference>
<evidence type="ECO:0000313" key="3">
    <source>
        <dbReference type="EMBL" id="EGV19394.1"/>
    </source>
</evidence>
<proteinExistence type="predicted"/>
<dbReference type="STRING" id="768671.ThimaDRAFT_1538"/>
<evidence type="ECO:0000259" key="1">
    <source>
        <dbReference type="Pfam" id="PF01408"/>
    </source>
</evidence>
<organism evidence="3 4">
    <name type="scientific">Thiocapsa marina 5811</name>
    <dbReference type="NCBI Taxonomy" id="768671"/>
    <lineage>
        <taxon>Bacteria</taxon>
        <taxon>Pseudomonadati</taxon>
        <taxon>Pseudomonadota</taxon>
        <taxon>Gammaproteobacteria</taxon>
        <taxon>Chromatiales</taxon>
        <taxon>Chromatiaceae</taxon>
        <taxon>Thiocapsa</taxon>
    </lineage>
</organism>
<name>F9U9D6_9GAMM</name>
<dbReference type="Pfam" id="PF01408">
    <property type="entry name" value="GFO_IDH_MocA"/>
    <property type="match status" value="1"/>
</dbReference>
<dbReference type="InterPro" id="IPR055170">
    <property type="entry name" value="GFO_IDH_MocA-like_dom"/>
</dbReference>
<evidence type="ECO:0000259" key="2">
    <source>
        <dbReference type="Pfam" id="PF22725"/>
    </source>
</evidence>
<dbReference type="InterPro" id="IPR000683">
    <property type="entry name" value="Gfo/Idh/MocA-like_OxRdtase_N"/>
</dbReference>
<dbReference type="Gene3D" id="3.40.50.720">
    <property type="entry name" value="NAD(P)-binding Rossmann-like Domain"/>
    <property type="match status" value="1"/>
</dbReference>
<dbReference type="InterPro" id="IPR036291">
    <property type="entry name" value="NAD(P)-bd_dom_sf"/>
</dbReference>
<keyword evidence="4" id="KW-1185">Reference proteome</keyword>
<dbReference type="PANTHER" id="PTHR43249">
    <property type="entry name" value="UDP-N-ACETYL-2-AMINO-2-DEOXY-D-GLUCURONATE OXIDASE"/>
    <property type="match status" value="1"/>
</dbReference>
<feature type="domain" description="Gfo/Idh/MocA-like oxidoreductase N-terminal" evidence="1">
    <location>
        <begin position="11"/>
        <end position="122"/>
    </location>
</feature>
<dbReference type="eggNOG" id="COG0673">
    <property type="taxonomic scope" value="Bacteria"/>
</dbReference>
<dbReference type="AlphaFoldDB" id="F9U9D6"/>
<dbReference type="SUPFAM" id="SSF55347">
    <property type="entry name" value="Glyceraldehyde-3-phosphate dehydrogenase-like, C-terminal domain"/>
    <property type="match status" value="1"/>
</dbReference>
<dbReference type="Gene3D" id="3.30.360.10">
    <property type="entry name" value="Dihydrodipicolinate Reductase, domain 2"/>
    <property type="match status" value="1"/>
</dbReference>
<protein>
    <submittedName>
        <fullName evidence="3">Oxidoreductase domain protein</fullName>
    </submittedName>
</protein>
<feature type="domain" description="GFO/IDH/MocA-like oxidoreductase" evidence="2">
    <location>
        <begin position="136"/>
        <end position="258"/>
    </location>
</feature>
<dbReference type="PANTHER" id="PTHR43249:SF1">
    <property type="entry name" value="D-GLUCOSIDE 3-DEHYDROGENASE"/>
    <property type="match status" value="1"/>
</dbReference>
<dbReference type="GO" id="GO:0000166">
    <property type="term" value="F:nucleotide binding"/>
    <property type="evidence" value="ECO:0007669"/>
    <property type="project" value="InterPro"/>
</dbReference>
<dbReference type="SUPFAM" id="SSF51735">
    <property type="entry name" value="NAD(P)-binding Rossmann-fold domains"/>
    <property type="match status" value="1"/>
</dbReference>
<sequence>MLNPSNEWLHALIGCGRVAPTHVDAAGYAAPLRLAYAVDTDPEIAGAFAARWGLAPAELDQVMADAAVRSVSICTPHDTHPDLALQALSAGKHVLLEKPPTLDPDAVLALAAAARSADRLVFPITQHRFDPLVGLVRDLIAEGHLGALRMARISLECVRDPAYYGASDWRGTWAREGGSVLMNQGYHFIDMLMWLAGPVVRVEAMMDTLGNREVMETEDSLVAALQLENGALGTVAITGAAGSAWSNVIELMGDRGIVAFDLSTPARLHRLELTSKKALKHWRSAFADAQKTNEIPLGVSYYGVSHREQFRALTGAVEGTPDPRAATLEQAAEAVRVIQAIYASARGERGSTSASPLTARA</sequence>
<evidence type="ECO:0000313" key="4">
    <source>
        <dbReference type="Proteomes" id="UP000005459"/>
    </source>
</evidence>
<accession>F9U9D6</accession>
<gene>
    <name evidence="3" type="ORF">ThimaDRAFT_1538</name>
</gene>
<dbReference type="RefSeq" id="WP_007192415.1">
    <property type="nucleotide sequence ID" value="NZ_AFWV01000004.1"/>
</dbReference>
<dbReference type="InterPro" id="IPR052515">
    <property type="entry name" value="Gfo/Idh/MocA_Oxidoreductase"/>
</dbReference>
<dbReference type="OrthoDB" id="9801953at2"/>
<dbReference type="Pfam" id="PF22725">
    <property type="entry name" value="GFO_IDH_MocA_C3"/>
    <property type="match status" value="1"/>
</dbReference>
<dbReference type="Proteomes" id="UP000005459">
    <property type="component" value="Unassembled WGS sequence"/>
</dbReference>
<dbReference type="EMBL" id="AFWV01000004">
    <property type="protein sequence ID" value="EGV19394.1"/>
    <property type="molecule type" value="Genomic_DNA"/>
</dbReference>